<dbReference type="OrthoDB" id="3572539at2"/>
<proteinExistence type="predicted"/>
<sequence>MNIAKREKVFVSWSGGKDSSMACYRAMQSGLDVCYLASMLTADTGRLFPHFVTAEVLRSQAAAIGIPLFEQWIEIPKDISHDVRLNEYDVKYSEMLCQLKTKGITGGVFGDVSRGNKFAQMHWDRVEDFCRPVGMKPYRPLWDQDREQMIRSTLDLGFKPMIIVADSDMGPSMLGKVLTREMLDQFKDRYEHLPDEKARIYYHTFVVDGPIFKKELVITESEKFTSGRVSYLDIKGVCLNQK</sequence>
<dbReference type="GO" id="GO:0017178">
    <property type="term" value="F:diphthine-ammonia ligase activity"/>
    <property type="evidence" value="ECO:0007669"/>
    <property type="project" value="TreeGrafter"/>
</dbReference>
<dbReference type="CDD" id="cd01994">
    <property type="entry name" value="AANH_PF0828-like"/>
    <property type="match status" value="1"/>
</dbReference>
<comment type="caution">
    <text evidence="2">The sequence shown here is derived from an EMBL/GenBank/DDBJ whole genome shotgun (WGS) entry which is preliminary data.</text>
</comment>
<dbReference type="PANTHER" id="PTHR12196:SF2">
    <property type="entry name" value="DIPHTHINE--AMMONIA LIGASE"/>
    <property type="match status" value="1"/>
</dbReference>
<dbReference type="NCBIfam" id="TIGR00290">
    <property type="entry name" value="MJ0570_dom"/>
    <property type="match status" value="1"/>
</dbReference>
<dbReference type="RefSeq" id="WP_102330164.1">
    <property type="nucleotide sequence ID" value="NZ_CP058566.2"/>
</dbReference>
<name>A0A2P5P8R5_9CHLR</name>
<dbReference type="Gene3D" id="3.40.50.620">
    <property type="entry name" value="HUPs"/>
    <property type="match status" value="1"/>
</dbReference>
<dbReference type="InterPro" id="IPR014729">
    <property type="entry name" value="Rossmann-like_a/b/a_fold"/>
</dbReference>
<dbReference type="SUPFAM" id="SSF52402">
    <property type="entry name" value="Adenine nucleotide alpha hydrolases-like"/>
    <property type="match status" value="1"/>
</dbReference>
<evidence type="ECO:0000259" key="1">
    <source>
        <dbReference type="Pfam" id="PF01902"/>
    </source>
</evidence>
<evidence type="ECO:0000313" key="2">
    <source>
        <dbReference type="EMBL" id="PPD58680.1"/>
    </source>
</evidence>
<gene>
    <name evidence="2" type="ORF">JP09_002045</name>
</gene>
<accession>A0A2P5P8R5</accession>
<dbReference type="Gene3D" id="3.90.1490.10">
    <property type="entry name" value="putative n-type atp pyrophosphatase, domain 2"/>
    <property type="match status" value="1"/>
</dbReference>
<dbReference type="Pfam" id="PF01902">
    <property type="entry name" value="Diphthami_syn_2"/>
    <property type="match status" value="1"/>
</dbReference>
<protein>
    <submittedName>
        <fullName evidence="2">ATPase</fullName>
    </submittedName>
</protein>
<reference evidence="2 3" key="1">
    <citation type="journal article" date="2017" name="ISME J.">
        <title>Grape pomace compost harbors organohalide-respiring Dehalogenimonas species with novel reductive dehalogenase genes.</title>
        <authorList>
            <person name="Yang Y."/>
            <person name="Higgins S.A."/>
            <person name="Yan J."/>
            <person name="Simsir B."/>
            <person name="Chourey K."/>
            <person name="Iyer R."/>
            <person name="Hettich R.L."/>
            <person name="Baldwin B."/>
            <person name="Ogles D.M."/>
            <person name="Loffler F.E."/>
        </authorList>
    </citation>
    <scope>NUCLEOTIDE SEQUENCE [LARGE SCALE GENOMIC DNA]</scope>
    <source>
        <strain evidence="2 3">GP</strain>
    </source>
</reference>
<keyword evidence="3" id="KW-1185">Reference proteome</keyword>
<dbReference type="GO" id="GO:0017183">
    <property type="term" value="P:protein histidyl modification to diphthamide"/>
    <property type="evidence" value="ECO:0007669"/>
    <property type="project" value="TreeGrafter"/>
</dbReference>
<dbReference type="EMBL" id="JQAN02000006">
    <property type="protein sequence ID" value="PPD58680.1"/>
    <property type="molecule type" value="Genomic_DNA"/>
</dbReference>
<dbReference type="AlphaFoldDB" id="A0A2P5P8R5"/>
<evidence type="ECO:0000313" key="3">
    <source>
        <dbReference type="Proteomes" id="UP000235653"/>
    </source>
</evidence>
<dbReference type="PANTHER" id="PTHR12196">
    <property type="entry name" value="DOMAIN OF UNKNOWN FUNCTION 71 DUF71 -CONTAINING PROTEIN"/>
    <property type="match status" value="1"/>
</dbReference>
<dbReference type="InterPro" id="IPR030662">
    <property type="entry name" value="DPH6/MJ0570"/>
</dbReference>
<feature type="domain" description="Diphthamide synthase" evidence="1">
    <location>
        <begin position="8"/>
        <end position="235"/>
    </location>
</feature>
<dbReference type="Proteomes" id="UP000235653">
    <property type="component" value="Unassembled WGS sequence"/>
</dbReference>
<dbReference type="InterPro" id="IPR002761">
    <property type="entry name" value="Diphthami_syn_dom"/>
</dbReference>
<organism evidence="2 3">
    <name type="scientific">Dehalogenimonas etheniformans</name>
    <dbReference type="NCBI Taxonomy" id="1536648"/>
    <lineage>
        <taxon>Bacteria</taxon>
        <taxon>Bacillati</taxon>
        <taxon>Chloroflexota</taxon>
        <taxon>Dehalococcoidia</taxon>
        <taxon>Dehalococcoidales</taxon>
        <taxon>Dehalococcoidaceae</taxon>
        <taxon>Dehalogenimonas</taxon>
    </lineage>
</organism>